<reference evidence="8 9" key="1">
    <citation type="submission" date="2024-01" db="EMBL/GenBank/DDBJ databases">
        <title>A draft genome for a cacao thread blight-causing isolate of Paramarasmius palmivorus.</title>
        <authorList>
            <person name="Baruah I.K."/>
            <person name="Bukari Y."/>
            <person name="Amoako-Attah I."/>
            <person name="Meinhardt L.W."/>
            <person name="Bailey B.A."/>
            <person name="Cohen S.P."/>
        </authorList>
    </citation>
    <scope>NUCLEOTIDE SEQUENCE [LARGE SCALE GENOMIC DNA]</scope>
    <source>
        <strain evidence="8 9">GH-12</strain>
    </source>
</reference>
<evidence type="ECO:0000313" key="8">
    <source>
        <dbReference type="EMBL" id="KAK7054323.1"/>
    </source>
</evidence>
<dbReference type="SUPFAM" id="SSF48264">
    <property type="entry name" value="Cytochrome P450"/>
    <property type="match status" value="1"/>
</dbReference>
<dbReference type="InterPro" id="IPR001128">
    <property type="entry name" value="Cyt_P450"/>
</dbReference>
<keyword evidence="9" id="KW-1185">Reference proteome</keyword>
<dbReference type="PRINTS" id="PR00465">
    <property type="entry name" value="EP450IV"/>
</dbReference>
<accession>A0AAW0DV87</accession>
<dbReference type="Pfam" id="PF00067">
    <property type="entry name" value="p450"/>
    <property type="match status" value="1"/>
</dbReference>
<protein>
    <recommendedName>
        <fullName evidence="10">Cytochrome P450</fullName>
    </recommendedName>
</protein>
<name>A0AAW0DV87_9AGAR</name>
<dbReference type="GO" id="GO:0005506">
    <property type="term" value="F:iron ion binding"/>
    <property type="evidence" value="ECO:0007669"/>
    <property type="project" value="InterPro"/>
</dbReference>
<dbReference type="InterPro" id="IPR036396">
    <property type="entry name" value="Cyt_P450_sf"/>
</dbReference>
<sequence>MSLAVILDFLALGLFIYITTIFFHRRSSYAAGAHMPPMVPSFIPWLGHVFAFQFYRKDLFSECRARYGPTYKILLGGQHMVVVSSPKAIFEILSKSPKVLGPPKAQQYGTMSDITPERVPYVDHLSHQHFYGIATAGLSKNNVGPMALAMSQILFKRLHAALPAGVDVVTTSLEELVIKNFYLASTSSLFGSDEFEDSFDDFSTFDSGSFYALNGIPLVARPATRARRKLKDRSAKYILKAWDPEVLDKPDPDSTIVTRLIAALKSTELSLEETADIVTFCLWGFHSNLIRTAACTIAFLVRDAPTGENVAQHIRRLVERRWPDIQTLFEEEPHVILDDPDFAILDSVILETLRLASLPSSFRHVLSDTSFTDDLGNEYVLQKGEMVAVDVYGMHYDPVLFPNPESFKADRFVGAKTGLVKSLVPFGGGFLICRGRVYALYAIKMFLIQLFYLYDVTASSKDWSLSTNSITISDVMGHSPVHLRRRQGFEEKL</sequence>
<dbReference type="PANTHER" id="PTHR24304">
    <property type="entry name" value="CYTOCHROME P450 FAMILY 7"/>
    <property type="match status" value="1"/>
</dbReference>
<feature type="binding site" description="axial binding residue" evidence="6">
    <location>
        <position position="433"/>
    </location>
    <ligand>
        <name>heme</name>
        <dbReference type="ChEBI" id="CHEBI:30413"/>
    </ligand>
    <ligandPart>
        <name>Fe</name>
        <dbReference type="ChEBI" id="CHEBI:18248"/>
    </ligandPart>
</feature>
<comment type="caution">
    <text evidence="8">The sequence shown here is derived from an EMBL/GenBank/DDBJ whole genome shotgun (WGS) entry which is preliminary data.</text>
</comment>
<evidence type="ECO:0000256" key="4">
    <source>
        <dbReference type="ARBA" id="ARBA00022723"/>
    </source>
</evidence>
<evidence type="ECO:0000256" key="7">
    <source>
        <dbReference type="SAM" id="Phobius"/>
    </source>
</evidence>
<comment type="cofactor">
    <cofactor evidence="1 6">
        <name>heme</name>
        <dbReference type="ChEBI" id="CHEBI:30413"/>
    </cofactor>
</comment>
<feature type="transmembrane region" description="Helical" evidence="7">
    <location>
        <begin position="35"/>
        <end position="55"/>
    </location>
</feature>
<dbReference type="EMBL" id="JAYKXP010000009">
    <property type="protein sequence ID" value="KAK7054323.1"/>
    <property type="molecule type" value="Genomic_DNA"/>
</dbReference>
<evidence type="ECO:0008006" key="10">
    <source>
        <dbReference type="Google" id="ProtNLM"/>
    </source>
</evidence>
<evidence type="ECO:0000256" key="2">
    <source>
        <dbReference type="ARBA" id="ARBA00010617"/>
    </source>
</evidence>
<dbReference type="PANTHER" id="PTHR24304:SF2">
    <property type="entry name" value="24-HYDROXYCHOLESTEROL 7-ALPHA-HYDROXYLASE"/>
    <property type="match status" value="1"/>
</dbReference>
<proteinExistence type="inferred from homology"/>
<evidence type="ECO:0000256" key="6">
    <source>
        <dbReference type="PIRSR" id="PIRSR602403-1"/>
    </source>
</evidence>
<dbReference type="InterPro" id="IPR050529">
    <property type="entry name" value="CYP450_sterol_14alpha_dmase"/>
</dbReference>
<evidence type="ECO:0000313" key="9">
    <source>
        <dbReference type="Proteomes" id="UP001383192"/>
    </source>
</evidence>
<dbReference type="Proteomes" id="UP001383192">
    <property type="component" value="Unassembled WGS sequence"/>
</dbReference>
<evidence type="ECO:0000256" key="1">
    <source>
        <dbReference type="ARBA" id="ARBA00001971"/>
    </source>
</evidence>
<keyword evidence="7" id="KW-1133">Transmembrane helix</keyword>
<dbReference type="InterPro" id="IPR002403">
    <property type="entry name" value="Cyt_P450_E_grp-IV"/>
</dbReference>
<evidence type="ECO:0000256" key="3">
    <source>
        <dbReference type="ARBA" id="ARBA00022617"/>
    </source>
</evidence>
<keyword evidence="3 6" id="KW-0349">Heme</keyword>
<keyword evidence="5 6" id="KW-0408">Iron</keyword>
<dbReference type="GO" id="GO:0020037">
    <property type="term" value="F:heme binding"/>
    <property type="evidence" value="ECO:0007669"/>
    <property type="project" value="InterPro"/>
</dbReference>
<dbReference type="Gene3D" id="1.10.630.10">
    <property type="entry name" value="Cytochrome P450"/>
    <property type="match status" value="1"/>
</dbReference>
<evidence type="ECO:0000256" key="5">
    <source>
        <dbReference type="ARBA" id="ARBA00023004"/>
    </source>
</evidence>
<dbReference type="GO" id="GO:0008395">
    <property type="term" value="F:steroid hydroxylase activity"/>
    <property type="evidence" value="ECO:0007669"/>
    <property type="project" value="TreeGrafter"/>
</dbReference>
<dbReference type="GO" id="GO:0016705">
    <property type="term" value="F:oxidoreductase activity, acting on paired donors, with incorporation or reduction of molecular oxygen"/>
    <property type="evidence" value="ECO:0007669"/>
    <property type="project" value="InterPro"/>
</dbReference>
<keyword evidence="7" id="KW-0472">Membrane</keyword>
<gene>
    <name evidence="8" type="ORF">VNI00_003516</name>
</gene>
<organism evidence="8 9">
    <name type="scientific">Paramarasmius palmivorus</name>
    <dbReference type="NCBI Taxonomy" id="297713"/>
    <lineage>
        <taxon>Eukaryota</taxon>
        <taxon>Fungi</taxon>
        <taxon>Dikarya</taxon>
        <taxon>Basidiomycota</taxon>
        <taxon>Agaricomycotina</taxon>
        <taxon>Agaricomycetes</taxon>
        <taxon>Agaricomycetidae</taxon>
        <taxon>Agaricales</taxon>
        <taxon>Marasmiineae</taxon>
        <taxon>Marasmiaceae</taxon>
        <taxon>Paramarasmius</taxon>
    </lineage>
</organism>
<feature type="transmembrane region" description="Helical" evidence="7">
    <location>
        <begin position="6"/>
        <end position="23"/>
    </location>
</feature>
<keyword evidence="4 6" id="KW-0479">Metal-binding</keyword>
<dbReference type="AlphaFoldDB" id="A0AAW0DV87"/>
<comment type="similarity">
    <text evidence="2">Belongs to the cytochrome P450 family.</text>
</comment>
<keyword evidence="7" id="KW-0812">Transmembrane</keyword>